<name>A0ABS2Q289_9BACL</name>
<keyword evidence="2" id="KW-1185">Reference proteome</keyword>
<organism evidence="1 2">
    <name type="scientific">Scopulibacillus daqui</name>
    <dbReference type="NCBI Taxonomy" id="1469162"/>
    <lineage>
        <taxon>Bacteria</taxon>
        <taxon>Bacillati</taxon>
        <taxon>Bacillota</taxon>
        <taxon>Bacilli</taxon>
        <taxon>Bacillales</taxon>
        <taxon>Sporolactobacillaceae</taxon>
        <taxon>Scopulibacillus</taxon>
    </lineage>
</organism>
<accession>A0ABS2Q289</accession>
<proteinExistence type="predicted"/>
<evidence type="ECO:0000313" key="1">
    <source>
        <dbReference type="EMBL" id="MBM7646407.1"/>
    </source>
</evidence>
<evidence type="ECO:0008006" key="3">
    <source>
        <dbReference type="Google" id="ProtNLM"/>
    </source>
</evidence>
<dbReference type="RefSeq" id="WP_205004290.1">
    <property type="nucleotide sequence ID" value="NZ_JAFBER010000020.1"/>
</dbReference>
<dbReference type="EMBL" id="JAFBER010000020">
    <property type="protein sequence ID" value="MBM7646407.1"/>
    <property type="molecule type" value="Genomic_DNA"/>
</dbReference>
<comment type="caution">
    <text evidence="1">The sequence shown here is derived from an EMBL/GenBank/DDBJ whole genome shotgun (WGS) entry which is preliminary data.</text>
</comment>
<reference evidence="1 2" key="1">
    <citation type="submission" date="2021-01" db="EMBL/GenBank/DDBJ databases">
        <title>Genomic Encyclopedia of Type Strains, Phase IV (KMG-IV): sequencing the most valuable type-strain genomes for metagenomic binning, comparative biology and taxonomic classification.</title>
        <authorList>
            <person name="Goeker M."/>
        </authorList>
    </citation>
    <scope>NUCLEOTIDE SEQUENCE [LARGE SCALE GENOMIC DNA]</scope>
    <source>
        <strain evidence="1 2">DSM 28236</strain>
    </source>
</reference>
<gene>
    <name evidence="1" type="ORF">JOD45_002635</name>
</gene>
<dbReference type="Proteomes" id="UP000808914">
    <property type="component" value="Unassembled WGS sequence"/>
</dbReference>
<protein>
    <recommendedName>
        <fullName evidence="3">Coat F domain-containing protein</fullName>
    </recommendedName>
</protein>
<evidence type="ECO:0000313" key="2">
    <source>
        <dbReference type="Proteomes" id="UP000808914"/>
    </source>
</evidence>
<sequence>MNQQQQQQQNQNVMAQPPSVITTKDHLYLQDMLSWNLNVVKKFNFFAQQCQDTEVKQAINQACQMHQNHYRTLLNHIQRHIQNNTNPSTGGMQ</sequence>